<evidence type="ECO:0000313" key="1">
    <source>
        <dbReference type="EMBL" id="VFJ43580.1"/>
    </source>
</evidence>
<dbReference type="AlphaFoldDB" id="A0A450VNF3"/>
<evidence type="ECO:0000313" key="2">
    <source>
        <dbReference type="EMBL" id="VFJ44375.1"/>
    </source>
</evidence>
<accession>A0A450VNF3</accession>
<dbReference type="EMBL" id="CAADFA010000010">
    <property type="protein sequence ID" value="VFJ44375.1"/>
    <property type="molecule type" value="Genomic_DNA"/>
</dbReference>
<name>A0A450VNF3_9GAMM</name>
<reference evidence="3" key="1">
    <citation type="submission" date="2019-02" db="EMBL/GenBank/DDBJ databases">
        <authorList>
            <person name="Gruber-Vodicka R. H."/>
            <person name="Seah K. B. B."/>
        </authorList>
    </citation>
    <scope>NUCLEOTIDE SEQUENCE</scope>
    <source>
        <strain evidence="1">BECK_BZ163</strain>
        <strain evidence="3">BECK_BZ164</strain>
        <strain evidence="2">BECK_BZ165</strain>
    </source>
</reference>
<protein>
    <submittedName>
        <fullName evidence="3">Uncharacterized protein</fullName>
    </submittedName>
</protein>
<proteinExistence type="predicted"/>
<dbReference type="EMBL" id="CAADFL010000013">
    <property type="protein sequence ID" value="VFK06250.1"/>
    <property type="molecule type" value="Genomic_DNA"/>
</dbReference>
<evidence type="ECO:0000313" key="3">
    <source>
        <dbReference type="EMBL" id="VFK06250.1"/>
    </source>
</evidence>
<dbReference type="EMBL" id="CAADEZ010000010">
    <property type="protein sequence ID" value="VFJ43580.1"/>
    <property type="molecule type" value="Genomic_DNA"/>
</dbReference>
<gene>
    <name evidence="1" type="ORF">BECKFM1743A_GA0114220_1001010</name>
    <name evidence="3" type="ORF">BECKFM1743B_GA0114221_1001310</name>
    <name evidence="2" type="ORF">BECKFM1743C_GA0114222_100109</name>
</gene>
<organism evidence="3">
    <name type="scientific">Candidatus Kentrum sp. FM</name>
    <dbReference type="NCBI Taxonomy" id="2126340"/>
    <lineage>
        <taxon>Bacteria</taxon>
        <taxon>Pseudomonadati</taxon>
        <taxon>Pseudomonadota</taxon>
        <taxon>Gammaproteobacteria</taxon>
        <taxon>Candidatus Kentrum</taxon>
    </lineage>
</organism>
<sequence>MNAGDIWFLYKTPSSHDSHSLCGRKNGVSLDDDGRLQGPPVLSTLVTMTEMGSASLLGRQVKVMPNICQRLIIDIPSLTVESLNLSVDTLSLNDEVQSINVEVRNLSVESLSINDESSTLNVDMRNLSVESRNLNRHSAPHSSGLSGFFFAFALLKHSSNWFGHGFEARGSLGGGLT</sequence>